<reference evidence="2 3" key="1">
    <citation type="submission" date="2014-05" db="EMBL/GenBank/DDBJ databases">
        <authorList>
            <person name="Sibley D."/>
            <person name="Venepally P."/>
            <person name="Karamycheva S."/>
            <person name="Hadjithomas M."/>
            <person name="Khan A."/>
            <person name="Brunk B."/>
            <person name="Roos D."/>
            <person name="Caler E."/>
            <person name="Lorenzi H."/>
        </authorList>
    </citation>
    <scope>NUCLEOTIDE SEQUENCE [LARGE SCALE GENOMIC DNA]</scope>
    <source>
        <strain evidence="2 3">RUB</strain>
    </source>
</reference>
<dbReference type="AlphaFoldDB" id="A0A086M433"/>
<protein>
    <submittedName>
        <fullName evidence="2">Uncharacterized protein</fullName>
    </submittedName>
</protein>
<proteinExistence type="predicted"/>
<evidence type="ECO:0000313" key="3">
    <source>
        <dbReference type="Proteomes" id="UP000028834"/>
    </source>
</evidence>
<dbReference type="EMBL" id="AFYV02000885">
    <property type="protein sequence ID" value="KFG63651.1"/>
    <property type="molecule type" value="Genomic_DNA"/>
</dbReference>
<gene>
    <name evidence="2" type="ORF">TGRUB_231020</name>
</gene>
<evidence type="ECO:0000313" key="2">
    <source>
        <dbReference type="EMBL" id="KFG63651.1"/>
    </source>
</evidence>
<feature type="region of interest" description="Disordered" evidence="1">
    <location>
        <begin position="20"/>
        <end position="54"/>
    </location>
</feature>
<dbReference type="OrthoDB" id="330078at2759"/>
<comment type="caution">
    <text evidence="2">The sequence shown here is derived from an EMBL/GenBank/DDBJ whole genome shotgun (WGS) entry which is preliminary data.</text>
</comment>
<name>A0A086M433_TOXGO</name>
<organism evidence="2 3">
    <name type="scientific">Toxoplasma gondii RUB</name>
    <dbReference type="NCBI Taxonomy" id="935652"/>
    <lineage>
        <taxon>Eukaryota</taxon>
        <taxon>Sar</taxon>
        <taxon>Alveolata</taxon>
        <taxon>Apicomplexa</taxon>
        <taxon>Conoidasida</taxon>
        <taxon>Coccidia</taxon>
        <taxon>Eucoccidiorida</taxon>
        <taxon>Eimeriorina</taxon>
        <taxon>Sarcocystidae</taxon>
        <taxon>Toxoplasma</taxon>
    </lineage>
</organism>
<dbReference type="VEuPathDB" id="ToxoDB:TGRUB_231020"/>
<evidence type="ECO:0000256" key="1">
    <source>
        <dbReference type="SAM" id="MobiDB-lite"/>
    </source>
</evidence>
<sequence length="198" mass="21341">MQNTEEGLLSAHALPAPEALPVPVSLTRGRRDASLSGDKKAAESRAKDASDSPASSWNWNPYNLVALDKPEECLSIGAAFTETCLSFALDGRLTPQQILFLEQTFKRVMATSLTDCVRASSTAAPGLLRRGPGAAKKLAPVGNAWTLKGTCLSFKREGDATRMILEDASLNIKGLFLPCKRLCLVDLAGQQTKKRRLL</sequence>
<accession>A0A086M433</accession>
<dbReference type="Proteomes" id="UP000028834">
    <property type="component" value="Unassembled WGS sequence"/>
</dbReference>
<feature type="compositionally biased region" description="Basic and acidic residues" evidence="1">
    <location>
        <begin position="29"/>
        <end position="50"/>
    </location>
</feature>